<feature type="transmembrane region" description="Helical" evidence="1">
    <location>
        <begin position="20"/>
        <end position="39"/>
    </location>
</feature>
<accession>A0A4Q5N1F7</accession>
<keyword evidence="1" id="KW-1133">Transmembrane helix</keyword>
<evidence type="ECO:0000256" key="1">
    <source>
        <dbReference type="SAM" id="Phobius"/>
    </source>
</evidence>
<name>A0A4Q5N1F7_9MICO</name>
<feature type="domain" description="Putative Flp pilus-assembly TadG-like N-terminal" evidence="2">
    <location>
        <begin position="18"/>
        <end position="65"/>
    </location>
</feature>
<evidence type="ECO:0000313" key="4">
    <source>
        <dbReference type="Proteomes" id="UP000293764"/>
    </source>
</evidence>
<dbReference type="Pfam" id="PF13400">
    <property type="entry name" value="Tad"/>
    <property type="match status" value="1"/>
</dbReference>
<protein>
    <submittedName>
        <fullName evidence="3">Pilus assembly protein</fullName>
    </submittedName>
</protein>
<dbReference type="OrthoDB" id="4827894at2"/>
<dbReference type="RefSeq" id="WP_130101717.1">
    <property type="nucleotide sequence ID" value="NZ_SDWW01000010.1"/>
</dbReference>
<proteinExistence type="predicted"/>
<dbReference type="AlphaFoldDB" id="A0A4Q5N1F7"/>
<reference evidence="3 4" key="1">
    <citation type="submission" date="2019-01" db="EMBL/GenBank/DDBJ databases">
        <title>Novel species of Cellulomonas.</title>
        <authorList>
            <person name="Liu Q."/>
            <person name="Xin Y.-H."/>
        </authorList>
    </citation>
    <scope>NUCLEOTIDE SEQUENCE [LARGE SCALE GENOMIC DNA]</scope>
    <source>
        <strain evidence="3 4">HLT2-17</strain>
    </source>
</reference>
<keyword evidence="1" id="KW-0812">Transmembrane</keyword>
<keyword evidence="1" id="KW-0472">Membrane</keyword>
<organism evidence="3 4">
    <name type="scientific">Pengzhenrongella frigida</name>
    <dbReference type="NCBI Taxonomy" id="1259133"/>
    <lineage>
        <taxon>Bacteria</taxon>
        <taxon>Bacillati</taxon>
        <taxon>Actinomycetota</taxon>
        <taxon>Actinomycetes</taxon>
        <taxon>Micrococcales</taxon>
        <taxon>Pengzhenrongella</taxon>
    </lineage>
</organism>
<gene>
    <name evidence="3" type="ORF">EUA98_05700</name>
</gene>
<evidence type="ECO:0000313" key="3">
    <source>
        <dbReference type="EMBL" id="RYV51895.1"/>
    </source>
</evidence>
<dbReference type="EMBL" id="SDWW01000010">
    <property type="protein sequence ID" value="RYV51895.1"/>
    <property type="molecule type" value="Genomic_DNA"/>
</dbReference>
<dbReference type="Proteomes" id="UP000293764">
    <property type="component" value="Unassembled WGS sequence"/>
</dbReference>
<comment type="caution">
    <text evidence="3">The sequence shown here is derived from an EMBL/GenBank/DDBJ whole genome shotgun (WGS) entry which is preliminary data.</text>
</comment>
<evidence type="ECO:0000259" key="2">
    <source>
        <dbReference type="Pfam" id="PF13400"/>
    </source>
</evidence>
<keyword evidence="4" id="KW-1185">Reference proteome</keyword>
<dbReference type="InterPro" id="IPR028087">
    <property type="entry name" value="Tad_N"/>
</dbReference>
<sequence>MPITLLRRRLAQDDPERGSATIWMITTALTMVLLVGLAVDLGGQVLAKQHAQVVAFEAARAGGQQLQGAAAVLGDAAVVDPAGAVAAASNYLAGTADVTGTVSAVGTRVVVDTTTSYQTQFLSIIGIRELTVTGHAEVQTVRAVEGVVR</sequence>